<dbReference type="GeneID" id="83686143"/>
<sequence>MMSEKNTQNDLFVDLSAESQELLSGGQLLVGGQTRPDITVTGILTDSSGQRIPVRILGFIVRPGGGGGGGSFGGPGGGIFGGGGGGPFDAF</sequence>
<dbReference type="RefSeq" id="WP_280651916.1">
    <property type="nucleotide sequence ID" value="NZ_JANQDL010000083.1"/>
</dbReference>
<evidence type="ECO:0000313" key="2">
    <source>
        <dbReference type="EMBL" id="MDH6064540.1"/>
    </source>
</evidence>
<name>A0AA43GZU7_9CYAN</name>
<organism evidence="2 3">
    <name type="scientific">Umezakia ovalisporum FSS-62</name>
    <dbReference type="NCBI Taxonomy" id="2971776"/>
    <lineage>
        <taxon>Bacteria</taxon>
        <taxon>Bacillati</taxon>
        <taxon>Cyanobacteriota</taxon>
        <taxon>Cyanophyceae</taxon>
        <taxon>Nostocales</taxon>
        <taxon>Nodulariaceae</taxon>
        <taxon>Umezakia</taxon>
    </lineage>
</organism>
<protein>
    <submittedName>
        <fullName evidence="2">Uncharacterized protein</fullName>
    </submittedName>
</protein>
<evidence type="ECO:0000313" key="3">
    <source>
        <dbReference type="Proteomes" id="UP001159370"/>
    </source>
</evidence>
<reference evidence="2 3" key="1">
    <citation type="journal article" date="2023" name="J. Phycol.">
        <title>Chrysosporum ovalisporum is synonymous with the true-branching cyanobacterium Umezakia natans (Nostocales/Aphanizomenonaceae).</title>
        <authorList>
            <person name="McGregor G.B."/>
            <person name="Sendall B.C."/>
            <person name="Niiyama Y."/>
            <person name="Tuji A."/>
            <person name="Willis A."/>
        </authorList>
    </citation>
    <scope>NUCLEOTIDE SEQUENCE [LARGE SCALE GENOMIC DNA]</scope>
    <source>
        <strain evidence="2 3">FSS-62</strain>
    </source>
</reference>
<dbReference type="AlphaFoldDB" id="A0AA43GZU7"/>
<feature type="region of interest" description="Disordered" evidence="1">
    <location>
        <begin position="67"/>
        <end position="91"/>
    </location>
</feature>
<dbReference type="Proteomes" id="UP001159370">
    <property type="component" value="Unassembled WGS sequence"/>
</dbReference>
<comment type="caution">
    <text evidence="2">The sequence shown here is derived from an EMBL/GenBank/DDBJ whole genome shotgun (WGS) entry which is preliminary data.</text>
</comment>
<gene>
    <name evidence="2" type="ORF">NWP23_12335</name>
</gene>
<proteinExistence type="predicted"/>
<accession>A0AA43GZU7</accession>
<dbReference type="EMBL" id="JANQDL010000083">
    <property type="protein sequence ID" value="MDH6064540.1"/>
    <property type="molecule type" value="Genomic_DNA"/>
</dbReference>
<evidence type="ECO:0000256" key="1">
    <source>
        <dbReference type="SAM" id="MobiDB-lite"/>
    </source>
</evidence>